<evidence type="ECO:0000256" key="10">
    <source>
        <dbReference type="ARBA" id="ARBA00032873"/>
    </source>
</evidence>
<dbReference type="STRING" id="476652.DEAC_c16490"/>
<dbReference type="PANTHER" id="PTHR43281">
    <property type="entry name" value="FARNESYL DIPHOSPHATE SYNTHASE"/>
    <property type="match status" value="1"/>
</dbReference>
<keyword evidence="5 12" id="KW-0808">Transferase</keyword>
<dbReference type="GO" id="GO:0016114">
    <property type="term" value="P:terpenoid biosynthetic process"/>
    <property type="evidence" value="ECO:0007669"/>
    <property type="project" value="UniProtKB-ARBA"/>
</dbReference>
<dbReference type="RefSeq" id="WP_047809543.1">
    <property type="nucleotide sequence ID" value="NZ_LDZY01000005.1"/>
</dbReference>
<dbReference type="PATRIC" id="fig|476652.3.peg.1704"/>
<evidence type="ECO:0000256" key="7">
    <source>
        <dbReference type="ARBA" id="ARBA00022842"/>
    </source>
</evidence>
<dbReference type="SFLD" id="SFLDS00005">
    <property type="entry name" value="Isoprenoid_Synthase_Type_I"/>
    <property type="match status" value="1"/>
</dbReference>
<name>A0A0J1FRY5_9FIRM</name>
<evidence type="ECO:0000256" key="3">
    <source>
        <dbReference type="ARBA" id="ARBA00012439"/>
    </source>
</evidence>
<dbReference type="CDD" id="cd00685">
    <property type="entry name" value="Trans_IPPS_HT"/>
    <property type="match status" value="1"/>
</dbReference>
<evidence type="ECO:0000256" key="6">
    <source>
        <dbReference type="ARBA" id="ARBA00022723"/>
    </source>
</evidence>
<dbReference type="NCBIfam" id="NF045485">
    <property type="entry name" value="FPPsyn"/>
    <property type="match status" value="1"/>
</dbReference>
<evidence type="ECO:0000256" key="2">
    <source>
        <dbReference type="ARBA" id="ARBA00006706"/>
    </source>
</evidence>
<dbReference type="SFLD" id="SFLDG01017">
    <property type="entry name" value="Polyprenyl_Transferase_Like"/>
    <property type="match status" value="1"/>
</dbReference>
<keyword evidence="8" id="KW-0414">Isoprene biosynthesis</keyword>
<comment type="caution">
    <text evidence="13">The sequence shown here is derived from an EMBL/GenBank/DDBJ whole genome shotgun (WGS) entry which is preliminary data.</text>
</comment>
<evidence type="ECO:0000313" key="14">
    <source>
        <dbReference type="Proteomes" id="UP000036356"/>
    </source>
</evidence>
<evidence type="ECO:0000256" key="1">
    <source>
        <dbReference type="ARBA" id="ARBA00001946"/>
    </source>
</evidence>
<dbReference type="GO" id="GO:0046872">
    <property type="term" value="F:metal ion binding"/>
    <property type="evidence" value="ECO:0007669"/>
    <property type="project" value="UniProtKB-KW"/>
</dbReference>
<gene>
    <name evidence="13" type="ORF">DEAC_c16490</name>
</gene>
<evidence type="ECO:0000256" key="5">
    <source>
        <dbReference type="ARBA" id="ARBA00022679"/>
    </source>
</evidence>
<dbReference type="Gene3D" id="1.10.600.10">
    <property type="entry name" value="Farnesyl Diphosphate Synthase"/>
    <property type="match status" value="1"/>
</dbReference>
<keyword evidence="6" id="KW-0479">Metal-binding</keyword>
<keyword evidence="7" id="KW-0460">Magnesium</keyword>
<accession>A0A0J1FRY5</accession>
<dbReference type="SUPFAM" id="SSF48576">
    <property type="entry name" value="Terpenoid synthases"/>
    <property type="match status" value="1"/>
</dbReference>
<dbReference type="Pfam" id="PF00348">
    <property type="entry name" value="polyprenyl_synt"/>
    <property type="match status" value="1"/>
</dbReference>
<comment type="cofactor">
    <cofactor evidence="1">
        <name>Mg(2+)</name>
        <dbReference type="ChEBI" id="CHEBI:18420"/>
    </cofactor>
</comment>
<comment type="catalytic activity">
    <reaction evidence="11">
        <text>isopentenyl diphosphate + (2E)-geranyl diphosphate = (2E,6E)-farnesyl diphosphate + diphosphate</text>
        <dbReference type="Rhea" id="RHEA:19361"/>
        <dbReference type="ChEBI" id="CHEBI:33019"/>
        <dbReference type="ChEBI" id="CHEBI:58057"/>
        <dbReference type="ChEBI" id="CHEBI:128769"/>
        <dbReference type="ChEBI" id="CHEBI:175763"/>
        <dbReference type="EC" id="2.5.1.10"/>
    </reaction>
</comment>
<dbReference type="AlphaFoldDB" id="A0A0J1FRY5"/>
<evidence type="ECO:0000313" key="13">
    <source>
        <dbReference type="EMBL" id="KLU66250.1"/>
    </source>
</evidence>
<dbReference type="FunFam" id="1.10.600.10:FF:000001">
    <property type="entry name" value="Geranylgeranyl diphosphate synthase"/>
    <property type="match status" value="1"/>
</dbReference>
<sequence length="288" mass="31166">MFQETFQQYLAVIEKYLAQMPWGKDKLSESMSYSLVGGGKRIRPVLALASAKAVGGDPEKILPAAIALELIHTYSLIHDDLPAMDNDDYRRGRLSNHKVFGEANAILAGDGLLTYAFEFLADPVLCQPERQLRVIREVAVAAGKNGMVGGQVLDIAGEGKKLSLAEIEEIHKAKTGALLTVSARLGGILAGGSEEQIEALTKYAQALGLAFQIKDDILDVIGDSETLGKPAGSDQRQEKATYVSILGLEEAKRVLHAQIQGAQSALKLLDNRAEFLGDLAVYIEQRQH</sequence>
<evidence type="ECO:0000256" key="4">
    <source>
        <dbReference type="ARBA" id="ARBA00015100"/>
    </source>
</evidence>
<dbReference type="PROSITE" id="PS00444">
    <property type="entry name" value="POLYPRENYL_SYNTHASE_2"/>
    <property type="match status" value="1"/>
</dbReference>
<protein>
    <recommendedName>
        <fullName evidence="4">Farnesyl diphosphate synthase</fullName>
        <ecNumber evidence="3">2.5.1.10</ecNumber>
    </recommendedName>
    <alternativeName>
        <fullName evidence="10">(2E,6E)-farnesyl diphosphate synthase</fullName>
    </alternativeName>
    <alternativeName>
        <fullName evidence="9">Geranyltranstransferase</fullName>
    </alternativeName>
</protein>
<comment type="similarity">
    <text evidence="2 12">Belongs to the FPP/GGPP synthase family.</text>
</comment>
<dbReference type="GO" id="GO:0005737">
    <property type="term" value="C:cytoplasm"/>
    <property type="evidence" value="ECO:0007669"/>
    <property type="project" value="UniProtKB-ARBA"/>
</dbReference>
<dbReference type="InterPro" id="IPR000092">
    <property type="entry name" value="Polyprenyl_synt"/>
</dbReference>
<dbReference type="EC" id="2.5.1.10" evidence="3"/>
<evidence type="ECO:0000256" key="11">
    <source>
        <dbReference type="ARBA" id="ARBA00049399"/>
    </source>
</evidence>
<evidence type="ECO:0000256" key="12">
    <source>
        <dbReference type="RuleBase" id="RU004466"/>
    </source>
</evidence>
<evidence type="ECO:0000256" key="9">
    <source>
        <dbReference type="ARBA" id="ARBA00032380"/>
    </source>
</evidence>
<dbReference type="EMBL" id="LDZY01000005">
    <property type="protein sequence ID" value="KLU66250.1"/>
    <property type="molecule type" value="Genomic_DNA"/>
</dbReference>
<dbReference type="PANTHER" id="PTHR43281:SF1">
    <property type="entry name" value="FARNESYL DIPHOSPHATE SYNTHASE"/>
    <property type="match status" value="1"/>
</dbReference>
<reference evidence="13 14" key="1">
    <citation type="submission" date="2015-06" db="EMBL/GenBank/DDBJ databases">
        <title>Draft genome of the moderately acidophilic sulfate reducer Candidatus Desulfosporosinus acididurans strain M1.</title>
        <authorList>
            <person name="Poehlein A."/>
            <person name="Petzsch P."/>
            <person name="Johnson B.D."/>
            <person name="Schloemann M."/>
            <person name="Daniel R."/>
            <person name="Muehling M."/>
        </authorList>
    </citation>
    <scope>NUCLEOTIDE SEQUENCE [LARGE SCALE GENOMIC DNA]</scope>
    <source>
        <strain evidence="13 14">M1</strain>
    </source>
</reference>
<organism evidence="13 14">
    <name type="scientific">Desulfosporosinus acididurans</name>
    <dbReference type="NCBI Taxonomy" id="476652"/>
    <lineage>
        <taxon>Bacteria</taxon>
        <taxon>Bacillati</taxon>
        <taxon>Bacillota</taxon>
        <taxon>Clostridia</taxon>
        <taxon>Eubacteriales</taxon>
        <taxon>Desulfitobacteriaceae</taxon>
        <taxon>Desulfosporosinus</taxon>
    </lineage>
</organism>
<dbReference type="Proteomes" id="UP000036356">
    <property type="component" value="Unassembled WGS sequence"/>
</dbReference>
<dbReference type="InterPro" id="IPR033749">
    <property type="entry name" value="Polyprenyl_synt_CS"/>
</dbReference>
<dbReference type="PROSITE" id="PS00723">
    <property type="entry name" value="POLYPRENYL_SYNTHASE_1"/>
    <property type="match status" value="1"/>
</dbReference>
<dbReference type="GO" id="GO:0004337">
    <property type="term" value="F:(2E,6E)-farnesyl diphosphate synthase activity"/>
    <property type="evidence" value="ECO:0007669"/>
    <property type="project" value="UniProtKB-EC"/>
</dbReference>
<keyword evidence="14" id="KW-1185">Reference proteome</keyword>
<dbReference type="InterPro" id="IPR008949">
    <property type="entry name" value="Isoprenoid_synthase_dom_sf"/>
</dbReference>
<evidence type="ECO:0000256" key="8">
    <source>
        <dbReference type="ARBA" id="ARBA00023229"/>
    </source>
</evidence>
<proteinExistence type="inferred from homology"/>
<dbReference type="InterPro" id="IPR053378">
    <property type="entry name" value="Prenyl_diphosphate_synthase"/>
</dbReference>